<evidence type="ECO:0000256" key="1">
    <source>
        <dbReference type="ARBA" id="ARBA00022884"/>
    </source>
</evidence>
<feature type="region of interest" description="Disordered" evidence="3">
    <location>
        <begin position="553"/>
        <end position="596"/>
    </location>
</feature>
<dbReference type="AlphaFoldDB" id="A0AA88T1I3"/>
<dbReference type="GO" id="GO:0003723">
    <property type="term" value="F:RNA binding"/>
    <property type="evidence" value="ECO:0007669"/>
    <property type="project" value="UniProtKB-KW"/>
</dbReference>
<evidence type="ECO:0000256" key="3">
    <source>
        <dbReference type="SAM" id="MobiDB-lite"/>
    </source>
</evidence>
<sequence>MPVSPPESLSQPESVYLPETLSPPEPEPQLASDLPPVQTDNAASIDSSPTPSKLTWGEIMDALDAELQEAEKLKEQEVSKEKETLKLVEKKRGKVIKKKDIIGEVIEMEEKVEDMAKKKKIEQREEAVDVWKQKTAYSTPNTKGVELFIRGLDSNVDEYPLYKEFLKFGDISRAKFQHEETVLVPGTTPDTVHVPVNFDPVDNPGYYPVYDSVYDPVDDPVDDPMYDPVYDPVDDPMYDPMYDPVYDPVDDPVYDPVYDPVDDPVDDPMYDPVYDPVYYPMYYPEYYPVYNPVCYPVYKPVDCDVYYHVLPPNVSPQPPTVETVEEEKLEPLSPPETLSPPQHTDNAASIDSSPTPSKLTWGEIMDALDAELQEAEKLKEQEGVELFIRGLDSNVDEYPLYKEFLKFGDISRAKFQHEETVLVPGTTPDTVHVPVNFDPVDNPGYYPVYDSVYDPVDDPVDDPMYDPVYDPVDDPMYDPMYDPVYDPVDDPVYDPVYDPVDDPVDDPMYDPVYDPVYYPMYYPEYYPVYNPVCYPVYKPVDCDVYYHVLPPNVSPQPPTVETVEEEKLEPLSPPETLSPPQHTDNAASIDSSPTPSKLTWGEIMDALDAELQEAEKLKEQEVSKEKETLKLVEKKRGKVIKKKDIIGEVIEMEEKVEDMAKKKKIEQREEAVDVWKQKTAYSTPNTKGVELFIRGLDSNVDEYPLYKEFLKFGDISRAKKKESSGVAGGKRCLLIGVESD</sequence>
<evidence type="ECO:0000313" key="4">
    <source>
        <dbReference type="EMBL" id="KAK2854630.1"/>
    </source>
</evidence>
<feature type="compositionally biased region" description="Polar residues" evidence="3">
    <location>
        <begin position="342"/>
        <end position="357"/>
    </location>
</feature>
<feature type="region of interest" description="Disordered" evidence="3">
    <location>
        <begin position="314"/>
        <end position="357"/>
    </location>
</feature>
<dbReference type="Proteomes" id="UP001187315">
    <property type="component" value="Unassembled WGS sequence"/>
</dbReference>
<feature type="coiled-coil region" evidence="2">
    <location>
        <begin position="60"/>
        <end position="125"/>
    </location>
</feature>
<keyword evidence="1" id="KW-0694">RNA-binding</keyword>
<keyword evidence="5" id="KW-1185">Reference proteome</keyword>
<protein>
    <submittedName>
        <fullName evidence="4">Uncharacterized protein</fullName>
    </submittedName>
</protein>
<accession>A0AA88T1I3</accession>
<organism evidence="4 5">
    <name type="scientific">Tachysurus vachellii</name>
    <name type="common">Darkbarbel catfish</name>
    <name type="synonym">Pelteobagrus vachellii</name>
    <dbReference type="NCBI Taxonomy" id="175792"/>
    <lineage>
        <taxon>Eukaryota</taxon>
        <taxon>Metazoa</taxon>
        <taxon>Chordata</taxon>
        <taxon>Craniata</taxon>
        <taxon>Vertebrata</taxon>
        <taxon>Euteleostomi</taxon>
        <taxon>Actinopterygii</taxon>
        <taxon>Neopterygii</taxon>
        <taxon>Teleostei</taxon>
        <taxon>Ostariophysi</taxon>
        <taxon>Siluriformes</taxon>
        <taxon>Bagridae</taxon>
        <taxon>Tachysurus</taxon>
    </lineage>
</organism>
<feature type="region of interest" description="Disordered" evidence="3">
    <location>
        <begin position="1"/>
        <end position="55"/>
    </location>
</feature>
<feature type="compositionally biased region" description="Polar residues" evidence="3">
    <location>
        <begin position="581"/>
        <end position="596"/>
    </location>
</feature>
<dbReference type="EMBL" id="JAVHJS010000006">
    <property type="protein sequence ID" value="KAK2854630.1"/>
    <property type="molecule type" value="Genomic_DNA"/>
</dbReference>
<keyword evidence="2" id="KW-0175">Coiled coil</keyword>
<gene>
    <name evidence="4" type="ORF">Q7C36_006499</name>
</gene>
<evidence type="ECO:0000313" key="5">
    <source>
        <dbReference type="Proteomes" id="UP001187315"/>
    </source>
</evidence>
<feature type="coiled-coil region" evidence="2">
    <location>
        <begin position="604"/>
        <end position="669"/>
    </location>
</feature>
<comment type="caution">
    <text evidence="4">The sequence shown here is derived from an EMBL/GenBank/DDBJ whole genome shotgun (WGS) entry which is preliminary data.</text>
</comment>
<proteinExistence type="predicted"/>
<name>A0AA88T1I3_TACVA</name>
<reference evidence="4" key="1">
    <citation type="submission" date="2023-08" db="EMBL/GenBank/DDBJ databases">
        <title>Pelteobagrus vachellii genome.</title>
        <authorList>
            <person name="Liu H."/>
        </authorList>
    </citation>
    <scope>NUCLEOTIDE SEQUENCE</scope>
    <source>
        <strain evidence="4">PRFRI_2022a</strain>
        <tissue evidence="4">Muscle</tissue>
    </source>
</reference>
<evidence type="ECO:0000256" key="2">
    <source>
        <dbReference type="SAM" id="Coils"/>
    </source>
</evidence>
<dbReference type="PANTHER" id="PTHR21245">
    <property type="entry name" value="HETEROGENEOUS NUCLEAR RIBONUCLEOPROTEIN"/>
    <property type="match status" value="1"/>
</dbReference>
<feature type="compositionally biased region" description="Polar residues" evidence="3">
    <location>
        <begin position="38"/>
        <end position="53"/>
    </location>
</feature>